<dbReference type="Gene3D" id="1.10.340.70">
    <property type="match status" value="1"/>
</dbReference>
<dbReference type="GO" id="GO:0003964">
    <property type="term" value="F:RNA-directed DNA polymerase activity"/>
    <property type="evidence" value="ECO:0007669"/>
    <property type="project" value="UniProtKB-KW"/>
</dbReference>
<dbReference type="PANTHER" id="PTHR37984">
    <property type="entry name" value="PROTEIN CBG26694"/>
    <property type="match status" value="1"/>
</dbReference>
<protein>
    <recommendedName>
        <fullName evidence="8">Integrase catalytic domain-containing protein</fullName>
    </recommendedName>
</protein>
<dbReference type="InterPro" id="IPR001584">
    <property type="entry name" value="Integrase_cat-core"/>
</dbReference>
<feature type="compositionally biased region" description="Polar residues" evidence="7">
    <location>
        <begin position="435"/>
        <end position="448"/>
    </location>
</feature>
<dbReference type="SUPFAM" id="SSF53098">
    <property type="entry name" value="Ribonuclease H-like"/>
    <property type="match status" value="1"/>
</dbReference>
<dbReference type="GO" id="GO:0042575">
    <property type="term" value="C:DNA polymerase complex"/>
    <property type="evidence" value="ECO:0007669"/>
    <property type="project" value="UniProtKB-ARBA"/>
</dbReference>
<proteinExistence type="predicted"/>
<keyword evidence="3" id="KW-0540">Nuclease</keyword>
<evidence type="ECO:0000313" key="9">
    <source>
        <dbReference type="EMBL" id="KRY88736.1"/>
    </source>
</evidence>
<dbReference type="SUPFAM" id="SSF50630">
    <property type="entry name" value="Acid proteases"/>
    <property type="match status" value="1"/>
</dbReference>
<dbReference type="Gene3D" id="2.40.70.10">
    <property type="entry name" value="Acid Proteases"/>
    <property type="match status" value="1"/>
</dbReference>
<feature type="domain" description="Integrase catalytic" evidence="8">
    <location>
        <begin position="268"/>
        <end position="408"/>
    </location>
</feature>
<evidence type="ECO:0000256" key="4">
    <source>
        <dbReference type="ARBA" id="ARBA00022759"/>
    </source>
</evidence>
<dbReference type="GO" id="GO:0015074">
    <property type="term" value="P:DNA integration"/>
    <property type="evidence" value="ECO:0007669"/>
    <property type="project" value="InterPro"/>
</dbReference>
<organism evidence="9 10">
    <name type="scientific">Trichinella pseudospiralis</name>
    <name type="common">Parasitic roundworm</name>
    <dbReference type="NCBI Taxonomy" id="6337"/>
    <lineage>
        <taxon>Eukaryota</taxon>
        <taxon>Metazoa</taxon>
        <taxon>Ecdysozoa</taxon>
        <taxon>Nematoda</taxon>
        <taxon>Enoplea</taxon>
        <taxon>Dorylaimia</taxon>
        <taxon>Trichinellida</taxon>
        <taxon>Trichinellidae</taxon>
        <taxon>Trichinella</taxon>
    </lineage>
</organism>
<evidence type="ECO:0000259" key="8">
    <source>
        <dbReference type="PROSITE" id="PS50994"/>
    </source>
</evidence>
<dbReference type="OrthoDB" id="5978043at2759"/>
<feature type="compositionally biased region" description="Basic and acidic residues" evidence="7">
    <location>
        <begin position="483"/>
        <end position="539"/>
    </location>
</feature>
<sequence>MLTIYLNGKPMKMQVDSGSACSIISEEISKSLWAVKGPKITVTKKSLQTWWKQKLDTLGTTDVEVQWKDSKNNFSLLVVKGVGASLLERNWTTIKERKCVLATDEVEFLGFRINARGIQHTQDKVKAILAAPRPTNQTELQTFLGLTRSKNGFGVNSTKELLRKLNRCYSRQACAVLSHVMSDDTETPVAYASKTLTATKRNYAQIDKEALAIVFRVKKFHQYLYEAQKQVVMDMLHQAHPGIMRIKALARSYEWWPRIDNYVEQMVQRYKPCEESRNAPERAPVHIWTIGKKLTNHDSYSKWLEVRPVLTTSSALAISNLRHLFTTHGLPEALSDNATAFTSKEFQNFMLSNAIRHITITPYHPASNGQAEQMVQTIKKALQRIVKGYWNIHLARFLLSQHITLNSKIGLSAAELLMHRRARTLWDNLHPDRANISSNRQNIQQRNAENAKETRTYKNYSKEDKWIPSIIERHSGPVSYDTRTSEGERHRRHVDQLRIRVDTSKEKIQEKKDEEDKRKEGTERDLQKNEEQKTRNTRNADQDIWKNILENTSKEGMLCIKKGSRRKPEKESSLTDNTVAETNPHVDIGMLSHRDGRDSSPVEAAYEPTRESGSLQQGPVREIVEREITNTGKPVTPHPCILTGNGSGRMARDNGSFFNVTGVPFLRQAVSTWLSVNDAVWRELFPPGASRDISWY</sequence>
<accession>A0A0V1FRW8</accession>
<keyword evidence="4" id="KW-0255">Endonuclease</keyword>
<dbReference type="AlphaFoldDB" id="A0A0V1FRW8"/>
<comment type="caution">
    <text evidence="9">The sequence shown here is derived from an EMBL/GenBank/DDBJ whole genome shotgun (WGS) entry which is preliminary data.</text>
</comment>
<evidence type="ECO:0000256" key="1">
    <source>
        <dbReference type="ARBA" id="ARBA00022679"/>
    </source>
</evidence>
<gene>
    <name evidence="9" type="primary">K02A2.6</name>
    <name evidence="9" type="ORF">T4D_7291</name>
</gene>
<dbReference type="InterPro" id="IPR012337">
    <property type="entry name" value="RNaseH-like_sf"/>
</dbReference>
<evidence type="ECO:0000256" key="3">
    <source>
        <dbReference type="ARBA" id="ARBA00022722"/>
    </source>
</evidence>
<evidence type="ECO:0000256" key="7">
    <source>
        <dbReference type="SAM" id="MobiDB-lite"/>
    </source>
</evidence>
<evidence type="ECO:0000256" key="6">
    <source>
        <dbReference type="ARBA" id="ARBA00022918"/>
    </source>
</evidence>
<dbReference type="Gene3D" id="3.30.420.10">
    <property type="entry name" value="Ribonuclease H-like superfamily/Ribonuclease H"/>
    <property type="match status" value="1"/>
</dbReference>
<dbReference type="GO" id="GO:0004519">
    <property type="term" value="F:endonuclease activity"/>
    <property type="evidence" value="ECO:0007669"/>
    <property type="project" value="UniProtKB-KW"/>
</dbReference>
<evidence type="ECO:0000256" key="5">
    <source>
        <dbReference type="ARBA" id="ARBA00022801"/>
    </source>
</evidence>
<dbReference type="PANTHER" id="PTHR37984:SF12">
    <property type="entry name" value="RIBONUCLEASE H"/>
    <property type="match status" value="1"/>
</dbReference>
<evidence type="ECO:0000256" key="2">
    <source>
        <dbReference type="ARBA" id="ARBA00022695"/>
    </source>
</evidence>
<keyword evidence="10" id="KW-1185">Reference proteome</keyword>
<dbReference type="InterPro" id="IPR041373">
    <property type="entry name" value="RT_RNaseH"/>
</dbReference>
<dbReference type="InterPro" id="IPR021109">
    <property type="entry name" value="Peptidase_aspartic_dom_sf"/>
</dbReference>
<evidence type="ECO:0000313" key="10">
    <source>
        <dbReference type="Proteomes" id="UP000054995"/>
    </source>
</evidence>
<name>A0A0V1FRW8_TRIPS</name>
<keyword evidence="1" id="KW-0808">Transferase</keyword>
<dbReference type="InterPro" id="IPR050951">
    <property type="entry name" value="Retrovirus_Pol_polyprotein"/>
</dbReference>
<keyword evidence="6" id="KW-0695">RNA-directed DNA polymerase</keyword>
<dbReference type="GO" id="GO:0016787">
    <property type="term" value="F:hydrolase activity"/>
    <property type="evidence" value="ECO:0007669"/>
    <property type="project" value="UniProtKB-KW"/>
</dbReference>
<dbReference type="EMBL" id="JYDT01000039">
    <property type="protein sequence ID" value="KRY88736.1"/>
    <property type="molecule type" value="Genomic_DNA"/>
</dbReference>
<dbReference type="InterPro" id="IPR036397">
    <property type="entry name" value="RNaseH_sf"/>
</dbReference>
<dbReference type="Pfam" id="PF17917">
    <property type="entry name" value="RT_RNaseH"/>
    <property type="match status" value="1"/>
</dbReference>
<dbReference type="InterPro" id="IPR043502">
    <property type="entry name" value="DNA/RNA_pol_sf"/>
</dbReference>
<feature type="region of interest" description="Disordered" evidence="7">
    <location>
        <begin position="559"/>
        <end position="619"/>
    </location>
</feature>
<reference evidence="9 10" key="1">
    <citation type="submission" date="2015-01" db="EMBL/GenBank/DDBJ databases">
        <title>Evolution of Trichinella species and genotypes.</title>
        <authorList>
            <person name="Korhonen P.K."/>
            <person name="Edoardo P."/>
            <person name="Giuseppe L.R."/>
            <person name="Gasser R.B."/>
        </authorList>
    </citation>
    <scope>NUCLEOTIDE SEQUENCE [LARGE SCALE GENOMIC DNA]</scope>
    <source>
        <strain evidence="9">ISS470</strain>
    </source>
</reference>
<keyword evidence="5" id="KW-0378">Hydrolase</keyword>
<dbReference type="GO" id="GO:0003676">
    <property type="term" value="F:nucleic acid binding"/>
    <property type="evidence" value="ECO:0007669"/>
    <property type="project" value="InterPro"/>
</dbReference>
<dbReference type="PROSITE" id="PS50994">
    <property type="entry name" value="INTEGRASE"/>
    <property type="match status" value="1"/>
</dbReference>
<feature type="region of interest" description="Disordered" evidence="7">
    <location>
        <begin position="476"/>
        <end position="539"/>
    </location>
</feature>
<dbReference type="SUPFAM" id="SSF56672">
    <property type="entry name" value="DNA/RNA polymerases"/>
    <property type="match status" value="1"/>
</dbReference>
<keyword evidence="2" id="KW-0548">Nucleotidyltransferase</keyword>
<dbReference type="Proteomes" id="UP000054995">
    <property type="component" value="Unassembled WGS sequence"/>
</dbReference>
<feature type="region of interest" description="Disordered" evidence="7">
    <location>
        <begin position="433"/>
        <end position="456"/>
    </location>
</feature>